<comment type="caution">
    <text evidence="3">The sequence shown here is derived from an EMBL/GenBank/DDBJ whole genome shotgun (WGS) entry which is preliminary data.</text>
</comment>
<dbReference type="InterPro" id="IPR011979">
    <property type="entry name" value="Antitox_Xre"/>
</dbReference>
<accession>A0ABS9KAU0</accession>
<evidence type="ECO:0000313" key="3">
    <source>
        <dbReference type="EMBL" id="MCG2587974.1"/>
    </source>
</evidence>
<dbReference type="Pfam" id="PF20432">
    <property type="entry name" value="Xre-like-HTH"/>
    <property type="match status" value="1"/>
</dbReference>
<evidence type="ECO:0000259" key="1">
    <source>
        <dbReference type="Pfam" id="PF09722"/>
    </source>
</evidence>
<reference evidence="3" key="1">
    <citation type="submission" date="2022-01" db="EMBL/GenBank/DDBJ databases">
        <authorList>
            <person name="Wang Y."/>
        </authorList>
    </citation>
    <scope>NUCLEOTIDE SEQUENCE</scope>
    <source>
        <strain evidence="3">WB101</strain>
    </source>
</reference>
<feature type="domain" description="Antitoxin Xre-like helix-turn-helix" evidence="2">
    <location>
        <begin position="37"/>
        <end position="90"/>
    </location>
</feature>
<reference evidence="3" key="2">
    <citation type="submission" date="2024-05" db="EMBL/GenBank/DDBJ databases">
        <title>Rhodohalobacter halophilus gen. nov., sp. nov., a moderately halophilic member of the family Balneolaceae.</title>
        <authorList>
            <person name="Xia J."/>
        </authorList>
    </citation>
    <scope>NUCLEOTIDE SEQUENCE</scope>
    <source>
        <strain evidence="3">WB101</strain>
    </source>
</reference>
<evidence type="ECO:0000313" key="4">
    <source>
        <dbReference type="Proteomes" id="UP001165366"/>
    </source>
</evidence>
<dbReference type="InterPro" id="IPR046847">
    <property type="entry name" value="Xre-like_HTH"/>
</dbReference>
<feature type="domain" description="Antitoxin Xre/MbcA/ParS-like toxin-binding" evidence="1">
    <location>
        <begin position="96"/>
        <end position="145"/>
    </location>
</feature>
<sequence length="148" mass="16734">MENQENNNEQGFVREVALKYEVNEENQFSLVNKAQLGLPASAFFDLQELTEFSNQELSGLLNVSFKTIQRYEKEGKNLSAQNSEQLLKIIALYQKAEHVFGSLESFNRWLRKPAPGLGGHTPFSLMHTSGGIDLVREEVIRIEFGSLA</sequence>
<evidence type="ECO:0000259" key="2">
    <source>
        <dbReference type="Pfam" id="PF20432"/>
    </source>
</evidence>
<organism evidence="3 4">
    <name type="scientific">Rhodohalobacter sulfatireducens</name>
    <dbReference type="NCBI Taxonomy" id="2911366"/>
    <lineage>
        <taxon>Bacteria</taxon>
        <taxon>Pseudomonadati</taxon>
        <taxon>Balneolota</taxon>
        <taxon>Balneolia</taxon>
        <taxon>Balneolales</taxon>
        <taxon>Balneolaceae</taxon>
        <taxon>Rhodohalobacter</taxon>
    </lineage>
</organism>
<dbReference type="Pfam" id="PF09722">
    <property type="entry name" value="Xre_MbcA_ParS_C"/>
    <property type="match status" value="1"/>
</dbReference>
<protein>
    <submittedName>
        <fullName evidence="3">MbcA/ParS/Xre antitoxin family protein</fullName>
    </submittedName>
</protein>
<dbReference type="InterPro" id="IPR024467">
    <property type="entry name" value="Xre/MbcA/ParS-like_toxin-bd"/>
</dbReference>
<dbReference type="Proteomes" id="UP001165366">
    <property type="component" value="Unassembled WGS sequence"/>
</dbReference>
<keyword evidence="4" id="KW-1185">Reference proteome</keyword>
<name>A0ABS9KAU0_9BACT</name>
<dbReference type="RefSeq" id="WP_237852818.1">
    <property type="nucleotide sequence ID" value="NZ_JAKLWS010000004.1"/>
</dbReference>
<gene>
    <name evidence="3" type="ORF">L6773_05325</name>
</gene>
<dbReference type="NCBIfam" id="TIGR02293">
    <property type="entry name" value="TAS_TIGR02293"/>
    <property type="match status" value="1"/>
</dbReference>
<dbReference type="EMBL" id="JAKLWS010000004">
    <property type="protein sequence ID" value="MCG2587974.1"/>
    <property type="molecule type" value="Genomic_DNA"/>
</dbReference>
<proteinExistence type="predicted"/>